<dbReference type="AlphaFoldDB" id="A0A2S4HGI3"/>
<accession>A0A2S4HGI3</accession>
<keyword evidence="1" id="KW-0175">Coiled coil</keyword>
<dbReference type="Proteomes" id="UP000237222">
    <property type="component" value="Unassembled WGS sequence"/>
</dbReference>
<dbReference type="EMBL" id="PQGG01000019">
    <property type="protein sequence ID" value="POP53096.1"/>
    <property type="molecule type" value="Genomic_DNA"/>
</dbReference>
<organism evidence="2 3">
    <name type="scientific">Zhongshania marina</name>
    <dbReference type="NCBI Taxonomy" id="2304603"/>
    <lineage>
        <taxon>Bacteria</taxon>
        <taxon>Pseudomonadati</taxon>
        <taxon>Pseudomonadota</taxon>
        <taxon>Gammaproteobacteria</taxon>
        <taxon>Cellvibrionales</taxon>
        <taxon>Spongiibacteraceae</taxon>
        <taxon>Zhongshania</taxon>
    </lineage>
</organism>
<reference evidence="2" key="1">
    <citation type="submission" date="2018-01" db="EMBL/GenBank/DDBJ databases">
        <authorList>
            <person name="Yu X.-D."/>
        </authorList>
    </citation>
    <scope>NUCLEOTIDE SEQUENCE</scope>
    <source>
        <strain evidence="2">ZX-21</strain>
    </source>
</reference>
<dbReference type="RefSeq" id="WP_103684038.1">
    <property type="nucleotide sequence ID" value="NZ_PQGG01000019.1"/>
</dbReference>
<feature type="coiled-coil region" evidence="1">
    <location>
        <begin position="51"/>
        <end position="85"/>
    </location>
</feature>
<proteinExistence type="predicted"/>
<gene>
    <name evidence="2" type="ORF">C0068_08370</name>
</gene>
<sequence length="109" mass="12447">MSSDVSAKQQEQISKLTHANTKLMNWNFKQDKAIANTNRRLSRTVARLNEKDALREQIAAVSEKVEELSAQVMMLSELNHNLTRQLHQAITQLAPQEARDNVTHLKRSV</sequence>
<protein>
    <submittedName>
        <fullName evidence="2">Uncharacterized protein</fullName>
    </submittedName>
</protein>
<name>A0A2S4HGI3_9GAMM</name>
<evidence type="ECO:0000313" key="3">
    <source>
        <dbReference type="Proteomes" id="UP000237222"/>
    </source>
</evidence>
<evidence type="ECO:0000313" key="2">
    <source>
        <dbReference type="EMBL" id="POP53096.1"/>
    </source>
</evidence>
<comment type="caution">
    <text evidence="2">The sequence shown here is derived from an EMBL/GenBank/DDBJ whole genome shotgun (WGS) entry which is preliminary data.</text>
</comment>
<evidence type="ECO:0000256" key="1">
    <source>
        <dbReference type="SAM" id="Coils"/>
    </source>
</evidence>